<dbReference type="InterPro" id="IPR037047">
    <property type="entry name" value="PITH_dom_sf"/>
</dbReference>
<dbReference type="Proteomes" id="UP000383932">
    <property type="component" value="Unassembled WGS sequence"/>
</dbReference>
<gene>
    <name evidence="4" type="ORF">CTheo_135</name>
</gene>
<sequence length="306" mass="33589">MAFLRTIHQASDLVSTNYYMFFLHPTIRQDTLLANKASGLVVIDFHATWCAPCHQIAPFYDGLSQRYTHVAFAKVDVDALPDVVKQVSMPTFVLIKNKVVVQTIRGADRVTLESAVQTHAPPAPPSISGGEGSSKDESAVSKDVSLLEYLDSTQLNCLNESDAHDIRGILGNKTLNTGKSYLESDSDEQLLINIYFNQAVRIRSIIIHTADAPYAPQTIKLAINRPALGFEDVESAAEPDMAQVIELSPDDIANSRRIALKYDLHPGQIFVASNQGSEDVTRINAIDVFGQPVETTKMSAFRASQE</sequence>
<evidence type="ECO:0000313" key="5">
    <source>
        <dbReference type="Proteomes" id="UP000383932"/>
    </source>
</evidence>
<evidence type="ECO:0000313" key="4">
    <source>
        <dbReference type="EMBL" id="KAB5596498.1"/>
    </source>
</evidence>
<dbReference type="CDD" id="cd02947">
    <property type="entry name" value="TRX_family"/>
    <property type="match status" value="1"/>
</dbReference>
<dbReference type="GO" id="GO:0005737">
    <property type="term" value="C:cytoplasm"/>
    <property type="evidence" value="ECO:0007669"/>
    <property type="project" value="UniProtKB-ARBA"/>
</dbReference>
<dbReference type="PANTHER" id="PTHR46115">
    <property type="entry name" value="THIOREDOXIN-LIKE PROTEIN 1"/>
    <property type="match status" value="1"/>
</dbReference>
<dbReference type="PROSITE" id="PS51532">
    <property type="entry name" value="PITH"/>
    <property type="match status" value="1"/>
</dbReference>
<accession>A0A5N5QXV2</accession>
<dbReference type="InterPro" id="IPR008979">
    <property type="entry name" value="Galactose-bd-like_sf"/>
</dbReference>
<dbReference type="InterPro" id="IPR010400">
    <property type="entry name" value="PITH_dom"/>
</dbReference>
<keyword evidence="5" id="KW-1185">Reference proteome</keyword>
<dbReference type="InterPro" id="IPR013766">
    <property type="entry name" value="Thioredoxin_domain"/>
</dbReference>
<dbReference type="InterPro" id="IPR036249">
    <property type="entry name" value="Thioredoxin-like_sf"/>
</dbReference>
<comment type="caution">
    <text evidence="4">The sequence shown here is derived from an EMBL/GenBank/DDBJ whole genome shotgun (WGS) entry which is preliminary data.</text>
</comment>
<reference evidence="4 5" key="1">
    <citation type="journal article" date="2019" name="Fungal Biol. Biotechnol.">
        <title>Draft genome sequence of fastidious pathogen Ceratobasidium theobromae, which causes vascular-streak dieback in Theobroma cacao.</title>
        <authorList>
            <person name="Ali S.S."/>
            <person name="Asman A."/>
            <person name="Shao J."/>
            <person name="Firmansyah A.P."/>
            <person name="Susilo A.W."/>
            <person name="Rosmana A."/>
            <person name="McMahon P."/>
            <person name="Junaid M."/>
            <person name="Guest D."/>
            <person name="Kheng T.Y."/>
            <person name="Meinhardt L.W."/>
            <person name="Bailey B.A."/>
        </authorList>
    </citation>
    <scope>NUCLEOTIDE SEQUENCE [LARGE SCALE GENOMIC DNA]</scope>
    <source>
        <strain evidence="4 5">CT2</strain>
    </source>
</reference>
<feature type="region of interest" description="Disordered" evidence="2">
    <location>
        <begin position="114"/>
        <end position="137"/>
    </location>
</feature>
<feature type="domain" description="PITH" evidence="3">
    <location>
        <begin position="135"/>
        <end position="306"/>
    </location>
</feature>
<dbReference type="Pfam" id="PF00085">
    <property type="entry name" value="Thioredoxin"/>
    <property type="match status" value="1"/>
</dbReference>
<organism evidence="4 5">
    <name type="scientific">Ceratobasidium theobromae</name>
    <dbReference type="NCBI Taxonomy" id="1582974"/>
    <lineage>
        <taxon>Eukaryota</taxon>
        <taxon>Fungi</taxon>
        <taxon>Dikarya</taxon>
        <taxon>Basidiomycota</taxon>
        <taxon>Agaricomycotina</taxon>
        <taxon>Agaricomycetes</taxon>
        <taxon>Cantharellales</taxon>
        <taxon>Ceratobasidiaceae</taxon>
        <taxon>Ceratobasidium</taxon>
    </lineage>
</organism>
<dbReference type="PROSITE" id="PS00194">
    <property type="entry name" value="THIOREDOXIN_1"/>
    <property type="match status" value="1"/>
</dbReference>
<dbReference type="EMBL" id="SSOP01000001">
    <property type="protein sequence ID" value="KAB5596498.1"/>
    <property type="molecule type" value="Genomic_DNA"/>
</dbReference>
<keyword evidence="1" id="KW-1015">Disulfide bond</keyword>
<dbReference type="Gene3D" id="2.60.120.470">
    <property type="entry name" value="PITH domain"/>
    <property type="match status" value="1"/>
</dbReference>
<evidence type="ECO:0000256" key="2">
    <source>
        <dbReference type="SAM" id="MobiDB-lite"/>
    </source>
</evidence>
<dbReference type="AlphaFoldDB" id="A0A5N5QXV2"/>
<protein>
    <recommendedName>
        <fullName evidence="3">PITH domain-containing protein</fullName>
    </recommendedName>
</protein>
<evidence type="ECO:0000256" key="1">
    <source>
        <dbReference type="ARBA" id="ARBA00023157"/>
    </source>
</evidence>
<dbReference type="OrthoDB" id="10263751at2759"/>
<dbReference type="InterPro" id="IPR017937">
    <property type="entry name" value="Thioredoxin_CS"/>
</dbReference>
<dbReference type="SUPFAM" id="SSF52833">
    <property type="entry name" value="Thioredoxin-like"/>
    <property type="match status" value="1"/>
</dbReference>
<proteinExistence type="predicted"/>
<evidence type="ECO:0000259" key="3">
    <source>
        <dbReference type="PROSITE" id="PS51532"/>
    </source>
</evidence>
<name>A0A5N5QXV2_9AGAM</name>
<dbReference type="Gene3D" id="3.40.30.10">
    <property type="entry name" value="Glutaredoxin"/>
    <property type="match status" value="1"/>
</dbReference>
<dbReference type="SUPFAM" id="SSF49785">
    <property type="entry name" value="Galactose-binding domain-like"/>
    <property type="match status" value="1"/>
</dbReference>
<dbReference type="Pfam" id="PF06201">
    <property type="entry name" value="PITH"/>
    <property type="match status" value="1"/>
</dbReference>